<dbReference type="Proteomes" id="UP000217343">
    <property type="component" value="Chromosome"/>
</dbReference>
<reference evidence="10 11" key="1">
    <citation type="submission" date="2017-06" db="EMBL/GenBank/DDBJ databases">
        <title>Sequencing and comparative analysis of myxobacterial genomes.</title>
        <authorList>
            <person name="Rupp O."/>
            <person name="Goesmann A."/>
            <person name="Sogaard-Andersen L."/>
        </authorList>
    </citation>
    <scope>NUCLEOTIDE SEQUENCE [LARGE SCALE GENOMIC DNA]</scope>
    <source>
        <strain evidence="10 11">DSM 14697</strain>
    </source>
</reference>
<dbReference type="EMBL" id="CP022203">
    <property type="protein sequence ID" value="ATB49247.1"/>
    <property type="molecule type" value="Genomic_DNA"/>
</dbReference>
<evidence type="ECO:0000313" key="11">
    <source>
        <dbReference type="Proteomes" id="UP000217343"/>
    </source>
</evidence>
<keyword evidence="5 8" id="KW-0812">Transmembrane</keyword>
<dbReference type="InterPro" id="IPR050297">
    <property type="entry name" value="LipidA_mod_glycosyltrf_83"/>
</dbReference>
<accession>A0A250K0I6</accession>
<feature type="transmembrane region" description="Helical" evidence="8">
    <location>
        <begin position="360"/>
        <end position="378"/>
    </location>
</feature>
<keyword evidence="7 8" id="KW-0472">Membrane</keyword>
<gene>
    <name evidence="10" type="ORF">MYMAC_004889</name>
</gene>
<feature type="domain" description="Glycosyltransferase RgtA/B/C/D-like" evidence="9">
    <location>
        <begin position="108"/>
        <end position="266"/>
    </location>
</feature>
<evidence type="ECO:0000313" key="10">
    <source>
        <dbReference type="EMBL" id="ATB49247.1"/>
    </source>
</evidence>
<feature type="transmembrane region" description="Helical" evidence="8">
    <location>
        <begin position="253"/>
        <end position="273"/>
    </location>
</feature>
<dbReference type="GO" id="GO:0005886">
    <property type="term" value="C:plasma membrane"/>
    <property type="evidence" value="ECO:0007669"/>
    <property type="project" value="UniProtKB-SubCell"/>
</dbReference>
<feature type="transmembrane region" description="Helical" evidence="8">
    <location>
        <begin position="387"/>
        <end position="407"/>
    </location>
</feature>
<evidence type="ECO:0000256" key="5">
    <source>
        <dbReference type="ARBA" id="ARBA00022692"/>
    </source>
</evidence>
<evidence type="ECO:0000256" key="4">
    <source>
        <dbReference type="ARBA" id="ARBA00022679"/>
    </source>
</evidence>
<feature type="transmembrane region" description="Helical" evidence="8">
    <location>
        <begin position="306"/>
        <end position="323"/>
    </location>
</feature>
<comment type="subcellular location">
    <subcellularLocation>
        <location evidence="1">Cell membrane</location>
        <topology evidence="1">Multi-pass membrane protein</topology>
    </subcellularLocation>
</comment>
<keyword evidence="2" id="KW-1003">Cell membrane</keyword>
<organism evidence="10 11">
    <name type="scientific">Corallococcus macrosporus DSM 14697</name>
    <dbReference type="NCBI Taxonomy" id="1189310"/>
    <lineage>
        <taxon>Bacteria</taxon>
        <taxon>Pseudomonadati</taxon>
        <taxon>Myxococcota</taxon>
        <taxon>Myxococcia</taxon>
        <taxon>Myxococcales</taxon>
        <taxon>Cystobacterineae</taxon>
        <taxon>Myxococcaceae</taxon>
        <taxon>Corallococcus</taxon>
    </lineage>
</organism>
<dbReference type="InterPro" id="IPR038731">
    <property type="entry name" value="RgtA/B/C-like"/>
</dbReference>
<feature type="transmembrane region" description="Helical" evidence="8">
    <location>
        <begin position="188"/>
        <end position="206"/>
    </location>
</feature>
<evidence type="ECO:0000259" key="9">
    <source>
        <dbReference type="Pfam" id="PF13231"/>
    </source>
</evidence>
<name>A0A250K0I6_9BACT</name>
<keyword evidence="4" id="KW-0808">Transferase</keyword>
<evidence type="ECO:0000256" key="8">
    <source>
        <dbReference type="SAM" id="Phobius"/>
    </source>
</evidence>
<evidence type="ECO:0000256" key="1">
    <source>
        <dbReference type="ARBA" id="ARBA00004651"/>
    </source>
</evidence>
<dbReference type="AlphaFoldDB" id="A0A250K0I6"/>
<protein>
    <recommendedName>
        <fullName evidence="9">Glycosyltransferase RgtA/B/C/D-like domain-containing protein</fullName>
    </recommendedName>
</protein>
<feature type="transmembrane region" description="Helical" evidence="8">
    <location>
        <begin position="335"/>
        <end position="354"/>
    </location>
</feature>
<evidence type="ECO:0000256" key="3">
    <source>
        <dbReference type="ARBA" id="ARBA00022676"/>
    </source>
</evidence>
<dbReference type="GO" id="GO:0016763">
    <property type="term" value="F:pentosyltransferase activity"/>
    <property type="evidence" value="ECO:0007669"/>
    <property type="project" value="TreeGrafter"/>
</dbReference>
<keyword evidence="6 8" id="KW-1133">Transmembrane helix</keyword>
<sequence length="535" mass="56922">MTVACPSGLGGRRPPVERVRLDTHAHVWYAPRLVRTGDFQTPPSNALHLPWAPLLLVGGGAWLLRVAGFFHRGGALGYPVDYDEGVYFSAAALLSHGVLPYRDYFFVHPPGVALLWAPVAALTRVVDAATAFSVARWFVPVLGALSAVLCGRIAQSHWGTRAGIVAALVYAVHPEAAATERGFFLEPLLNLTCLGMAWVLLLPATGRRSWRQDAGAGVLLATACAIKLTAGVWVLAVVWALCLGGEGRRAVRVIGTAALTGLIWLGPFLVLAAEPMLEGLLRFQVMRPPDGELSTARRLLTMLGESHWGGALLSLLGLAVALGRLRRRDAVAERLFSAAWLLTVAAFLSAKSYWGQYNAGLAPAAALLSGLGASQLLLRAERHSRRFAAAVTLAVGLAALSALPVALRSANQRERGLLAIGGSIRAAVPPDAPLCAFEPAWAIAAGRLPGLPVGSPALVDPYGLMLHDALDGPSRFASAAAAFADDRTQRTVLPMLARCDALVLLGRGEWQLSAASERWVDEHFTRDGDVWKRKP</sequence>
<feature type="transmembrane region" description="Helical" evidence="8">
    <location>
        <begin position="51"/>
        <end position="70"/>
    </location>
</feature>
<dbReference type="GO" id="GO:0009103">
    <property type="term" value="P:lipopolysaccharide biosynthetic process"/>
    <property type="evidence" value="ECO:0007669"/>
    <property type="project" value="UniProtKB-ARBA"/>
</dbReference>
<evidence type="ECO:0000256" key="7">
    <source>
        <dbReference type="ARBA" id="ARBA00023136"/>
    </source>
</evidence>
<dbReference type="Pfam" id="PF13231">
    <property type="entry name" value="PMT_2"/>
    <property type="match status" value="1"/>
</dbReference>
<dbReference type="PANTHER" id="PTHR33908:SF11">
    <property type="entry name" value="MEMBRANE PROTEIN"/>
    <property type="match status" value="1"/>
</dbReference>
<dbReference type="PANTHER" id="PTHR33908">
    <property type="entry name" value="MANNOSYLTRANSFERASE YKCB-RELATED"/>
    <property type="match status" value="1"/>
</dbReference>
<proteinExistence type="predicted"/>
<dbReference type="KEGG" id="mmas:MYMAC_004889"/>
<evidence type="ECO:0000256" key="6">
    <source>
        <dbReference type="ARBA" id="ARBA00022989"/>
    </source>
</evidence>
<feature type="transmembrane region" description="Helical" evidence="8">
    <location>
        <begin position="218"/>
        <end position="241"/>
    </location>
</feature>
<keyword evidence="11" id="KW-1185">Reference proteome</keyword>
<evidence type="ECO:0000256" key="2">
    <source>
        <dbReference type="ARBA" id="ARBA00022475"/>
    </source>
</evidence>
<keyword evidence="3" id="KW-0328">Glycosyltransferase</keyword>